<comment type="caution">
    <text evidence="2">The sequence shown here is derived from an EMBL/GenBank/DDBJ whole genome shotgun (WGS) entry which is preliminary data.</text>
</comment>
<accession>A0A9D0ZT82</accession>
<dbReference type="EMBL" id="DVFT01000042">
    <property type="protein sequence ID" value="HIQ95522.1"/>
    <property type="molecule type" value="Genomic_DNA"/>
</dbReference>
<dbReference type="AlphaFoldDB" id="A0A9D0ZT82"/>
<reference evidence="2" key="1">
    <citation type="submission" date="2020-10" db="EMBL/GenBank/DDBJ databases">
        <authorList>
            <person name="Gilroy R."/>
        </authorList>
    </citation>
    <scope>NUCLEOTIDE SEQUENCE</scope>
    <source>
        <strain evidence="2">ChiSjej3B21-11622</strain>
    </source>
</reference>
<reference evidence="2" key="2">
    <citation type="journal article" date="2021" name="PeerJ">
        <title>Extensive microbial diversity within the chicken gut microbiome revealed by metagenomics and culture.</title>
        <authorList>
            <person name="Gilroy R."/>
            <person name="Ravi A."/>
            <person name="Getino M."/>
            <person name="Pursley I."/>
            <person name="Horton D.L."/>
            <person name="Alikhan N.F."/>
            <person name="Baker D."/>
            <person name="Gharbi K."/>
            <person name="Hall N."/>
            <person name="Watson M."/>
            <person name="Adriaenssens E.M."/>
            <person name="Foster-Nyarko E."/>
            <person name="Jarju S."/>
            <person name="Secka A."/>
            <person name="Antonio M."/>
            <person name="Oren A."/>
            <person name="Chaudhuri R.R."/>
            <person name="La Ragione R."/>
            <person name="Hildebrand F."/>
            <person name="Pallen M.J."/>
        </authorList>
    </citation>
    <scope>NUCLEOTIDE SEQUENCE</scope>
    <source>
        <strain evidence="2">ChiSjej3B21-11622</strain>
    </source>
</reference>
<feature type="region of interest" description="Disordered" evidence="1">
    <location>
        <begin position="79"/>
        <end position="112"/>
    </location>
</feature>
<protein>
    <submittedName>
        <fullName evidence="2">Uncharacterized protein</fullName>
    </submittedName>
</protein>
<evidence type="ECO:0000256" key="1">
    <source>
        <dbReference type="SAM" id="MobiDB-lite"/>
    </source>
</evidence>
<gene>
    <name evidence="2" type="ORF">IAB26_03070</name>
</gene>
<sequence length="223" mass="26803">MDWNRNCCGGVSRGGYRYESRGTNVGEGENGYEEEWGQTCPYCGMRQDSYAGYQEDRMPYGIRKQQQLQNQEMVRTLRGRAEEEAEEKAAANADPNFGSYYEEDRENERDRERLKSMYPENAREIMPFVEEECDRMEYEGSMMFDEYPDKRMLSRVSARIFDQVKENYEIVEGSDQDEAMAMNVETRRRYPPGKNWLRDLVDVMLYEEIYRRRCRRRRCGRRW</sequence>
<dbReference type="Proteomes" id="UP000886886">
    <property type="component" value="Unassembled WGS sequence"/>
</dbReference>
<evidence type="ECO:0000313" key="2">
    <source>
        <dbReference type="EMBL" id="HIQ95522.1"/>
    </source>
</evidence>
<organism evidence="2 3">
    <name type="scientific">Candidatus Limivivens merdigallinarum</name>
    <dbReference type="NCBI Taxonomy" id="2840859"/>
    <lineage>
        <taxon>Bacteria</taxon>
        <taxon>Bacillati</taxon>
        <taxon>Bacillota</taxon>
        <taxon>Clostridia</taxon>
        <taxon>Lachnospirales</taxon>
        <taxon>Lachnospiraceae</taxon>
        <taxon>Lachnospiraceae incertae sedis</taxon>
        <taxon>Candidatus Limivivens</taxon>
    </lineage>
</organism>
<evidence type="ECO:0000313" key="3">
    <source>
        <dbReference type="Proteomes" id="UP000886886"/>
    </source>
</evidence>
<name>A0A9D0ZT82_9FIRM</name>
<proteinExistence type="predicted"/>